<protein>
    <submittedName>
        <fullName evidence="2">Uncharacterized protein</fullName>
    </submittedName>
</protein>
<feature type="region of interest" description="Disordered" evidence="1">
    <location>
        <begin position="47"/>
        <end position="82"/>
    </location>
</feature>
<keyword evidence="3" id="KW-1185">Reference proteome</keyword>
<evidence type="ECO:0000313" key="2">
    <source>
        <dbReference type="EMBL" id="GID67115.1"/>
    </source>
</evidence>
<feature type="compositionally biased region" description="Basic residues" evidence="1">
    <location>
        <begin position="53"/>
        <end position="62"/>
    </location>
</feature>
<feature type="region of interest" description="Disordered" evidence="1">
    <location>
        <begin position="1"/>
        <end position="30"/>
    </location>
</feature>
<sequence>MRRSPGSTTKRRLGGPGEGGYAVGMEQDTSSKLSVEDIHARMGLAVTDEGKARARQRRRRAERARDTEGRAAFLAGLRSRPA</sequence>
<name>A0A919M2C7_9ACTN</name>
<dbReference type="AlphaFoldDB" id="A0A919M2C7"/>
<comment type="caution">
    <text evidence="2">The sequence shown here is derived from an EMBL/GenBank/DDBJ whole genome shotgun (WGS) entry which is preliminary data.</text>
</comment>
<gene>
    <name evidence="2" type="ORF">Acy02nite_49960</name>
</gene>
<proteinExistence type="predicted"/>
<dbReference type="EMBL" id="BOMH01000037">
    <property type="protein sequence ID" value="GID67115.1"/>
    <property type="molecule type" value="Genomic_DNA"/>
</dbReference>
<accession>A0A919M2C7</accession>
<evidence type="ECO:0000313" key="3">
    <source>
        <dbReference type="Proteomes" id="UP000619479"/>
    </source>
</evidence>
<feature type="compositionally biased region" description="Basic residues" evidence="1">
    <location>
        <begin position="1"/>
        <end position="13"/>
    </location>
</feature>
<evidence type="ECO:0000256" key="1">
    <source>
        <dbReference type="SAM" id="MobiDB-lite"/>
    </source>
</evidence>
<dbReference type="Proteomes" id="UP000619479">
    <property type="component" value="Unassembled WGS sequence"/>
</dbReference>
<reference evidence="2" key="1">
    <citation type="submission" date="2021-01" db="EMBL/GenBank/DDBJ databases">
        <title>Whole genome shotgun sequence of Actinoplanes cyaneus NBRC 14990.</title>
        <authorList>
            <person name="Komaki H."/>
            <person name="Tamura T."/>
        </authorList>
    </citation>
    <scope>NUCLEOTIDE SEQUENCE</scope>
    <source>
        <strain evidence="2">NBRC 14990</strain>
    </source>
</reference>
<organism evidence="2 3">
    <name type="scientific">Actinoplanes cyaneus</name>
    <dbReference type="NCBI Taxonomy" id="52696"/>
    <lineage>
        <taxon>Bacteria</taxon>
        <taxon>Bacillati</taxon>
        <taxon>Actinomycetota</taxon>
        <taxon>Actinomycetes</taxon>
        <taxon>Micromonosporales</taxon>
        <taxon>Micromonosporaceae</taxon>
        <taxon>Actinoplanes</taxon>
    </lineage>
</organism>